<dbReference type="AlphaFoldDB" id="A0A5P1EGU2"/>
<name>A0A5P1EGU2_ASPOF</name>
<dbReference type="Proteomes" id="UP000243459">
    <property type="component" value="Chromosome 7"/>
</dbReference>
<dbReference type="EMBL" id="CM007387">
    <property type="protein sequence ID" value="ONK65116.1"/>
    <property type="molecule type" value="Genomic_DNA"/>
</dbReference>
<reference evidence="3" key="1">
    <citation type="journal article" date="2017" name="Nat. Commun.">
        <title>The asparagus genome sheds light on the origin and evolution of a young Y chromosome.</title>
        <authorList>
            <person name="Harkess A."/>
            <person name="Zhou J."/>
            <person name="Xu C."/>
            <person name="Bowers J.E."/>
            <person name="Van der Hulst R."/>
            <person name="Ayyampalayam S."/>
            <person name="Mercati F."/>
            <person name="Riccardi P."/>
            <person name="McKain M.R."/>
            <person name="Kakrana A."/>
            <person name="Tang H."/>
            <person name="Ray J."/>
            <person name="Groenendijk J."/>
            <person name="Arikit S."/>
            <person name="Mathioni S.M."/>
            <person name="Nakano M."/>
            <person name="Shan H."/>
            <person name="Telgmann-Rauber A."/>
            <person name="Kanno A."/>
            <person name="Yue Z."/>
            <person name="Chen H."/>
            <person name="Li W."/>
            <person name="Chen Y."/>
            <person name="Xu X."/>
            <person name="Zhang Y."/>
            <person name="Luo S."/>
            <person name="Chen H."/>
            <person name="Gao J."/>
            <person name="Mao Z."/>
            <person name="Pires J.C."/>
            <person name="Luo M."/>
            <person name="Kudrna D."/>
            <person name="Wing R.A."/>
            <person name="Meyers B.C."/>
            <person name="Yi K."/>
            <person name="Kong H."/>
            <person name="Lavrijsen P."/>
            <person name="Sunseri F."/>
            <person name="Falavigna A."/>
            <person name="Ye Y."/>
            <person name="Leebens-Mack J.H."/>
            <person name="Chen G."/>
        </authorList>
    </citation>
    <scope>NUCLEOTIDE SEQUENCE [LARGE SCALE GENOMIC DNA]</scope>
    <source>
        <strain evidence="3">cv. DH0086</strain>
    </source>
</reference>
<keyword evidence="3" id="KW-1185">Reference proteome</keyword>
<accession>A0A5P1EGU2</accession>
<feature type="compositionally biased region" description="Low complexity" evidence="1">
    <location>
        <begin position="11"/>
        <end position="26"/>
    </location>
</feature>
<evidence type="ECO:0000256" key="1">
    <source>
        <dbReference type="SAM" id="MobiDB-lite"/>
    </source>
</evidence>
<evidence type="ECO:0000313" key="3">
    <source>
        <dbReference type="Proteomes" id="UP000243459"/>
    </source>
</evidence>
<sequence>MNPRPQPPSINQPQQSTGCTPTETTELPPPTSTPTSAYFGAGTRTPPSFSWVDESSSSSRGRIRIRPFFETVNYWGDPEEADEECSGRRLRVPRGPCSTTDGADYGGDGPVRLVPVRLFREARFSVTEASD</sequence>
<feature type="region of interest" description="Disordered" evidence="1">
    <location>
        <begin position="1"/>
        <end position="62"/>
    </location>
</feature>
<gene>
    <name evidence="2" type="ORF">A4U43_C07F33840</name>
</gene>
<proteinExistence type="predicted"/>
<feature type="compositionally biased region" description="Pro residues" evidence="1">
    <location>
        <begin position="1"/>
        <end position="10"/>
    </location>
</feature>
<dbReference type="Gramene" id="ONK65116">
    <property type="protein sequence ID" value="ONK65116"/>
    <property type="gene ID" value="A4U43_C07F33840"/>
</dbReference>
<evidence type="ECO:0000313" key="2">
    <source>
        <dbReference type="EMBL" id="ONK65116.1"/>
    </source>
</evidence>
<organism evidence="2 3">
    <name type="scientific">Asparagus officinalis</name>
    <name type="common">Garden asparagus</name>
    <dbReference type="NCBI Taxonomy" id="4686"/>
    <lineage>
        <taxon>Eukaryota</taxon>
        <taxon>Viridiplantae</taxon>
        <taxon>Streptophyta</taxon>
        <taxon>Embryophyta</taxon>
        <taxon>Tracheophyta</taxon>
        <taxon>Spermatophyta</taxon>
        <taxon>Magnoliopsida</taxon>
        <taxon>Liliopsida</taxon>
        <taxon>Asparagales</taxon>
        <taxon>Asparagaceae</taxon>
        <taxon>Asparagoideae</taxon>
        <taxon>Asparagus</taxon>
    </lineage>
</organism>
<protein>
    <submittedName>
        <fullName evidence="2">Uncharacterized protein</fullName>
    </submittedName>
</protein>